<feature type="region of interest" description="Disordered" evidence="1">
    <location>
        <begin position="23"/>
        <end position="96"/>
    </location>
</feature>
<name>A0AA36DWH4_LACSI</name>
<reference evidence="2" key="1">
    <citation type="submission" date="2023-04" db="EMBL/GenBank/DDBJ databases">
        <authorList>
            <person name="Vijverberg K."/>
            <person name="Xiong W."/>
            <person name="Schranz E."/>
        </authorList>
    </citation>
    <scope>NUCLEOTIDE SEQUENCE</scope>
</reference>
<evidence type="ECO:0000313" key="2">
    <source>
        <dbReference type="EMBL" id="CAI9273297.1"/>
    </source>
</evidence>
<organism evidence="2 3">
    <name type="scientific">Lactuca saligna</name>
    <name type="common">Willowleaf lettuce</name>
    <dbReference type="NCBI Taxonomy" id="75948"/>
    <lineage>
        <taxon>Eukaryota</taxon>
        <taxon>Viridiplantae</taxon>
        <taxon>Streptophyta</taxon>
        <taxon>Embryophyta</taxon>
        <taxon>Tracheophyta</taxon>
        <taxon>Spermatophyta</taxon>
        <taxon>Magnoliopsida</taxon>
        <taxon>eudicotyledons</taxon>
        <taxon>Gunneridae</taxon>
        <taxon>Pentapetalae</taxon>
        <taxon>asterids</taxon>
        <taxon>campanulids</taxon>
        <taxon>Asterales</taxon>
        <taxon>Asteraceae</taxon>
        <taxon>Cichorioideae</taxon>
        <taxon>Cichorieae</taxon>
        <taxon>Lactucinae</taxon>
        <taxon>Lactuca</taxon>
    </lineage>
</organism>
<protein>
    <submittedName>
        <fullName evidence="2">Uncharacterized protein</fullName>
    </submittedName>
</protein>
<evidence type="ECO:0000313" key="3">
    <source>
        <dbReference type="Proteomes" id="UP001177003"/>
    </source>
</evidence>
<dbReference type="EMBL" id="OX465078">
    <property type="protein sequence ID" value="CAI9273297.1"/>
    <property type="molecule type" value="Genomic_DNA"/>
</dbReference>
<feature type="compositionally biased region" description="Acidic residues" evidence="1">
    <location>
        <begin position="79"/>
        <end position="90"/>
    </location>
</feature>
<sequence length="127" mass="14313">MITVRKHLVDKLRHVFAMLNRLEGVSEPDTLLKQGEDTEKPSTKEHQKPAGTSGEAEKAKGSDPKVNVASGSKGKEKIIDDDDDDEDEEDKSVNLKWKARDEVLDETCESQERLTHVKKSFVMPRLL</sequence>
<evidence type="ECO:0000256" key="1">
    <source>
        <dbReference type="SAM" id="MobiDB-lite"/>
    </source>
</evidence>
<dbReference type="Proteomes" id="UP001177003">
    <property type="component" value="Chromosome 2"/>
</dbReference>
<gene>
    <name evidence="2" type="ORF">LSALG_LOCUS13455</name>
</gene>
<dbReference type="AlphaFoldDB" id="A0AA36DWH4"/>
<proteinExistence type="predicted"/>
<keyword evidence="3" id="KW-1185">Reference proteome</keyword>
<feature type="compositionally biased region" description="Basic and acidic residues" evidence="1">
    <location>
        <begin position="34"/>
        <end position="48"/>
    </location>
</feature>
<accession>A0AA36DWH4</accession>